<comment type="cofactor">
    <cofactor evidence="10">
        <name>Zn(2+)</name>
        <dbReference type="ChEBI" id="CHEBI:29105"/>
    </cofactor>
    <text evidence="10">Binds 1 zinc ion per subunit.</text>
</comment>
<feature type="domain" description="EngC GTPase" evidence="11">
    <location>
        <begin position="86"/>
        <end position="236"/>
    </location>
</feature>
<dbReference type="EC" id="3.6.1.-" evidence="10"/>
<dbReference type="RefSeq" id="WP_096429002.1">
    <property type="nucleotide sequence ID" value="NZ_AP018042.1"/>
</dbReference>
<dbReference type="EMBL" id="AP018042">
    <property type="protein sequence ID" value="BAX80132.1"/>
    <property type="molecule type" value="Genomic_DNA"/>
</dbReference>
<evidence type="ECO:0000259" key="12">
    <source>
        <dbReference type="PROSITE" id="PS51721"/>
    </source>
</evidence>
<keyword evidence="14" id="KW-1185">Reference proteome</keyword>
<evidence type="ECO:0000313" key="13">
    <source>
        <dbReference type="EMBL" id="BAX80132.1"/>
    </source>
</evidence>
<evidence type="ECO:0000256" key="2">
    <source>
        <dbReference type="ARBA" id="ARBA00022517"/>
    </source>
</evidence>
<keyword evidence="8 10" id="KW-0694">RNA-binding</keyword>
<keyword evidence="3 10" id="KW-0479">Metal-binding</keyword>
<evidence type="ECO:0000256" key="5">
    <source>
        <dbReference type="ARBA" id="ARBA00022741"/>
    </source>
</evidence>
<dbReference type="GO" id="GO:0003924">
    <property type="term" value="F:GTPase activity"/>
    <property type="evidence" value="ECO:0007669"/>
    <property type="project" value="UniProtKB-UniRule"/>
</dbReference>
<keyword evidence="6 10" id="KW-0378">Hydrolase</keyword>
<comment type="subcellular location">
    <subcellularLocation>
        <location evidence="10">Cytoplasm</location>
    </subcellularLocation>
</comment>
<dbReference type="GO" id="GO:0005737">
    <property type="term" value="C:cytoplasm"/>
    <property type="evidence" value="ECO:0007669"/>
    <property type="project" value="UniProtKB-SubCell"/>
</dbReference>
<dbReference type="CDD" id="cd04466">
    <property type="entry name" value="S1_YloQ_GTPase"/>
    <property type="match status" value="1"/>
</dbReference>
<reference evidence="13 14" key="1">
    <citation type="journal article" date="2018" name="Mar. Genomics">
        <title>Complete genome sequence of Marinifilaceae bacterium strain SPP2, isolated from the Antarctic marine sediment.</title>
        <authorList>
            <person name="Watanabe M."/>
            <person name="Kojima H."/>
            <person name="Fukui M."/>
        </authorList>
    </citation>
    <scope>NUCLEOTIDE SEQUENCE [LARGE SCALE GENOMIC DNA]</scope>
    <source>
        <strain evidence="13 14">SPP2</strain>
    </source>
</reference>
<comment type="similarity">
    <text evidence="10">Belongs to the TRAFAC class YlqF/YawG GTPase family. RsgA subfamily.</text>
</comment>
<keyword evidence="7 10" id="KW-0862">Zinc</keyword>
<dbReference type="NCBIfam" id="TIGR00157">
    <property type="entry name" value="ribosome small subunit-dependent GTPase A"/>
    <property type="match status" value="1"/>
</dbReference>
<evidence type="ECO:0000256" key="1">
    <source>
        <dbReference type="ARBA" id="ARBA00022490"/>
    </source>
</evidence>
<reference evidence="14" key="2">
    <citation type="journal article" date="2020" name="Antonie Van Leeuwenhoek">
        <title>Labilibaculum antarcticum sp. nov., a novel facultative anaerobic, psychrotorelant bacterium isolated from marine sediment of Antarctica.</title>
        <authorList>
            <person name="Watanabe M."/>
            <person name="Kojima H."/>
            <person name="Fukui M."/>
        </authorList>
    </citation>
    <scope>NUCLEOTIDE SEQUENCE [LARGE SCALE GENOMIC DNA]</scope>
    <source>
        <strain evidence="14">SPP2</strain>
    </source>
</reference>
<dbReference type="PANTHER" id="PTHR32120">
    <property type="entry name" value="SMALL RIBOSOMAL SUBUNIT BIOGENESIS GTPASE RSGA"/>
    <property type="match status" value="1"/>
</dbReference>
<dbReference type="InterPro" id="IPR004881">
    <property type="entry name" value="Ribosome_biogen_GTPase_RsgA"/>
</dbReference>
<dbReference type="GO" id="GO:0019843">
    <property type="term" value="F:rRNA binding"/>
    <property type="evidence" value="ECO:0007669"/>
    <property type="project" value="UniProtKB-KW"/>
</dbReference>
<dbReference type="GO" id="GO:0042274">
    <property type="term" value="P:ribosomal small subunit biogenesis"/>
    <property type="evidence" value="ECO:0007669"/>
    <property type="project" value="UniProtKB-UniRule"/>
</dbReference>
<evidence type="ECO:0000256" key="6">
    <source>
        <dbReference type="ARBA" id="ARBA00022801"/>
    </source>
</evidence>
<keyword evidence="4 10" id="KW-0699">rRNA-binding</keyword>
<dbReference type="OrthoDB" id="9809485at2"/>
<keyword evidence="9 10" id="KW-0342">GTP-binding</keyword>
<organism evidence="13 14">
    <name type="scientific">Labilibaculum antarcticum</name>
    <dbReference type="NCBI Taxonomy" id="1717717"/>
    <lineage>
        <taxon>Bacteria</taxon>
        <taxon>Pseudomonadati</taxon>
        <taxon>Bacteroidota</taxon>
        <taxon>Bacteroidia</taxon>
        <taxon>Marinilabiliales</taxon>
        <taxon>Marinifilaceae</taxon>
        <taxon>Labilibaculum</taxon>
    </lineage>
</organism>
<keyword evidence="5 10" id="KW-0547">Nucleotide-binding</keyword>
<dbReference type="GO" id="GO:0046872">
    <property type="term" value="F:metal ion binding"/>
    <property type="evidence" value="ECO:0007669"/>
    <property type="project" value="UniProtKB-KW"/>
</dbReference>
<evidence type="ECO:0000256" key="9">
    <source>
        <dbReference type="ARBA" id="ARBA00023134"/>
    </source>
</evidence>
<dbReference type="AlphaFoldDB" id="A0A1Y1CJH4"/>
<dbReference type="Gene3D" id="2.40.50.140">
    <property type="entry name" value="Nucleic acid-binding proteins"/>
    <property type="match status" value="1"/>
</dbReference>
<name>A0A1Y1CJH4_9BACT</name>
<evidence type="ECO:0000313" key="14">
    <source>
        <dbReference type="Proteomes" id="UP000218267"/>
    </source>
</evidence>
<dbReference type="SUPFAM" id="SSF50249">
    <property type="entry name" value="Nucleic acid-binding proteins"/>
    <property type="match status" value="1"/>
</dbReference>
<evidence type="ECO:0000256" key="7">
    <source>
        <dbReference type="ARBA" id="ARBA00022833"/>
    </source>
</evidence>
<dbReference type="Pfam" id="PF03193">
    <property type="entry name" value="RsgA_GTPase"/>
    <property type="match status" value="1"/>
</dbReference>
<keyword evidence="1 10" id="KW-0963">Cytoplasm</keyword>
<feature type="binding site" evidence="10">
    <location>
        <position position="269"/>
    </location>
    <ligand>
        <name>Zn(2+)</name>
        <dbReference type="ChEBI" id="CHEBI:29105"/>
    </ligand>
</feature>
<evidence type="ECO:0000256" key="8">
    <source>
        <dbReference type="ARBA" id="ARBA00022884"/>
    </source>
</evidence>
<evidence type="ECO:0000259" key="11">
    <source>
        <dbReference type="PROSITE" id="PS50936"/>
    </source>
</evidence>
<dbReference type="InterPro" id="IPR010914">
    <property type="entry name" value="RsgA_GTPase_dom"/>
</dbReference>
<dbReference type="GO" id="GO:0005525">
    <property type="term" value="F:GTP binding"/>
    <property type="evidence" value="ECO:0007669"/>
    <property type="project" value="UniProtKB-UniRule"/>
</dbReference>
<dbReference type="SUPFAM" id="SSF52540">
    <property type="entry name" value="P-loop containing nucleoside triphosphate hydrolases"/>
    <property type="match status" value="1"/>
</dbReference>
<feature type="binding site" evidence="10">
    <location>
        <position position="267"/>
    </location>
    <ligand>
        <name>Zn(2+)</name>
        <dbReference type="ChEBI" id="CHEBI:29105"/>
    </ligand>
</feature>
<evidence type="ECO:0000256" key="4">
    <source>
        <dbReference type="ARBA" id="ARBA00022730"/>
    </source>
</evidence>
<dbReference type="KEGG" id="mbas:ALGA_1758"/>
<keyword evidence="2 10" id="KW-0690">Ribosome biogenesis</keyword>
<feature type="binding site" evidence="10">
    <location>
        <begin position="126"/>
        <end position="129"/>
    </location>
    <ligand>
        <name>GTP</name>
        <dbReference type="ChEBI" id="CHEBI:37565"/>
    </ligand>
</feature>
<dbReference type="InterPro" id="IPR030378">
    <property type="entry name" value="G_CP_dom"/>
</dbReference>
<dbReference type="PANTHER" id="PTHR32120:SF11">
    <property type="entry name" value="SMALL RIBOSOMAL SUBUNIT BIOGENESIS GTPASE RSGA 1, MITOCHONDRIAL-RELATED"/>
    <property type="match status" value="1"/>
</dbReference>
<dbReference type="Gene3D" id="3.40.50.300">
    <property type="entry name" value="P-loop containing nucleotide triphosphate hydrolases"/>
    <property type="match status" value="1"/>
</dbReference>
<proteinExistence type="inferred from homology"/>
<evidence type="ECO:0000256" key="10">
    <source>
        <dbReference type="HAMAP-Rule" id="MF_01820"/>
    </source>
</evidence>
<dbReference type="CDD" id="cd01854">
    <property type="entry name" value="YjeQ_EngC"/>
    <property type="match status" value="1"/>
</dbReference>
<comment type="subunit">
    <text evidence="10">Monomer. Associates with 30S ribosomal subunit, binds 16S rRNA.</text>
</comment>
<dbReference type="InterPro" id="IPR012340">
    <property type="entry name" value="NA-bd_OB-fold"/>
</dbReference>
<sequence length="308" mass="34833">MKEGLIIKSTGSWYTVKSNDGVIHNCRIKGRFRMDGIRTTNPISVGDKVDFQEENEANVIVKIHDRKNYIIRKSSNLSKHSQIIAANIDQAFLIVTVNYPLTTTTFIDRFLAAAEAYRIPVNLIFNKIDRYRPNDLTRLGELKFTYEKIGYKCFEISAKQGTHLDIIREALKGKINLLSGHSGVGKSTLINAIQPGLDLKTGEISEAHSQGKHTTTFSEMFELDFGGYIIDTPGIRGFGTIDMEKEEMSHFFPEIFKTSANCQFNNCTHVHEPKCAVKAAVEIGEICITRYESYLGMIMEDENSKYRI</sequence>
<feature type="binding site" evidence="10">
    <location>
        <position position="262"/>
    </location>
    <ligand>
        <name>Zn(2+)</name>
        <dbReference type="ChEBI" id="CHEBI:29105"/>
    </ligand>
</feature>
<dbReference type="Gene3D" id="1.10.40.50">
    <property type="entry name" value="Probable gtpase engc, domain 3"/>
    <property type="match status" value="1"/>
</dbReference>
<dbReference type="Pfam" id="PF16745">
    <property type="entry name" value="RsgA_N"/>
    <property type="match status" value="1"/>
</dbReference>
<dbReference type="PROSITE" id="PS51721">
    <property type="entry name" value="G_CP"/>
    <property type="match status" value="1"/>
</dbReference>
<feature type="binding site" evidence="10">
    <location>
        <position position="275"/>
    </location>
    <ligand>
        <name>Zn(2+)</name>
        <dbReference type="ChEBI" id="CHEBI:29105"/>
    </ligand>
</feature>
<dbReference type="Proteomes" id="UP000218267">
    <property type="component" value="Chromosome"/>
</dbReference>
<dbReference type="PROSITE" id="PS50936">
    <property type="entry name" value="ENGC_GTPASE"/>
    <property type="match status" value="1"/>
</dbReference>
<evidence type="ECO:0000256" key="3">
    <source>
        <dbReference type="ARBA" id="ARBA00022723"/>
    </source>
</evidence>
<feature type="binding site" evidence="10">
    <location>
        <begin position="180"/>
        <end position="188"/>
    </location>
    <ligand>
        <name>GTP</name>
        <dbReference type="ChEBI" id="CHEBI:37565"/>
    </ligand>
</feature>
<comment type="function">
    <text evidence="10">One of several proteins that assist in the late maturation steps of the functional core of the 30S ribosomal subunit. Helps release RbfA from mature subunits. May play a role in the assembly of ribosomal proteins into the subunit. Circularly permuted GTPase that catalyzes slow GTP hydrolysis, GTPase activity is stimulated by the 30S ribosomal subunit.</text>
</comment>
<accession>A0A1Y1CJH4</accession>
<feature type="domain" description="CP-type G" evidence="12">
    <location>
        <begin position="80"/>
        <end position="238"/>
    </location>
</feature>
<dbReference type="InterPro" id="IPR031944">
    <property type="entry name" value="RsgA_N"/>
</dbReference>
<protein>
    <recommendedName>
        <fullName evidence="10">Small ribosomal subunit biogenesis GTPase RsgA</fullName>
        <ecNumber evidence="10">3.6.1.-</ecNumber>
    </recommendedName>
</protein>
<dbReference type="InterPro" id="IPR027417">
    <property type="entry name" value="P-loop_NTPase"/>
</dbReference>
<gene>
    <name evidence="10" type="primary">rsgA</name>
    <name evidence="13" type="ORF">ALGA_1758</name>
</gene>
<dbReference type="HAMAP" id="MF_01820">
    <property type="entry name" value="GTPase_RsgA"/>
    <property type="match status" value="1"/>
</dbReference>